<organism evidence="1 2">
    <name type="scientific">Cichorium intybus</name>
    <name type="common">Chicory</name>
    <dbReference type="NCBI Taxonomy" id="13427"/>
    <lineage>
        <taxon>Eukaryota</taxon>
        <taxon>Viridiplantae</taxon>
        <taxon>Streptophyta</taxon>
        <taxon>Embryophyta</taxon>
        <taxon>Tracheophyta</taxon>
        <taxon>Spermatophyta</taxon>
        <taxon>Magnoliopsida</taxon>
        <taxon>eudicotyledons</taxon>
        <taxon>Gunneridae</taxon>
        <taxon>Pentapetalae</taxon>
        <taxon>asterids</taxon>
        <taxon>campanulids</taxon>
        <taxon>Asterales</taxon>
        <taxon>Asteraceae</taxon>
        <taxon>Cichorioideae</taxon>
        <taxon>Cichorieae</taxon>
        <taxon>Cichoriinae</taxon>
        <taxon>Cichorium</taxon>
    </lineage>
</organism>
<reference evidence="1 2" key="2">
    <citation type="journal article" date="2022" name="Mol. Ecol. Resour.">
        <title>The genomes of chicory, endive, great burdock and yacon provide insights into Asteraceae paleo-polyploidization history and plant inulin production.</title>
        <authorList>
            <person name="Fan W."/>
            <person name="Wang S."/>
            <person name="Wang H."/>
            <person name="Wang A."/>
            <person name="Jiang F."/>
            <person name="Liu H."/>
            <person name="Zhao H."/>
            <person name="Xu D."/>
            <person name="Zhang Y."/>
        </authorList>
    </citation>
    <scope>NUCLEOTIDE SEQUENCE [LARGE SCALE GENOMIC DNA]</scope>
    <source>
        <strain evidence="2">cv. Punajuju</strain>
        <tissue evidence="1">Leaves</tissue>
    </source>
</reference>
<evidence type="ECO:0000313" key="2">
    <source>
        <dbReference type="Proteomes" id="UP001055811"/>
    </source>
</evidence>
<sequence length="85" mass="9814">MATSPAALPPVFKCFKLTSDGENTYGFRMLNEIIVKLKYSKEENRKDLKWSSSPWWRKTNGKTNTKQEDDFRGISVATRISVKKL</sequence>
<gene>
    <name evidence="1" type="ORF">L2E82_01389</name>
</gene>
<protein>
    <submittedName>
        <fullName evidence="1">Uncharacterized protein</fullName>
    </submittedName>
</protein>
<dbReference type="Proteomes" id="UP001055811">
    <property type="component" value="Linkage Group LG01"/>
</dbReference>
<comment type="caution">
    <text evidence="1">The sequence shown here is derived from an EMBL/GenBank/DDBJ whole genome shotgun (WGS) entry which is preliminary data.</text>
</comment>
<dbReference type="EMBL" id="CM042009">
    <property type="protein sequence ID" value="KAI3788617.1"/>
    <property type="molecule type" value="Genomic_DNA"/>
</dbReference>
<accession>A0ACB9GYS9</accession>
<keyword evidence="2" id="KW-1185">Reference proteome</keyword>
<reference evidence="2" key="1">
    <citation type="journal article" date="2022" name="Mol. Ecol. Resour.">
        <title>The genomes of chicory, endive, great burdock and yacon provide insights into Asteraceae palaeo-polyploidization history and plant inulin production.</title>
        <authorList>
            <person name="Fan W."/>
            <person name="Wang S."/>
            <person name="Wang H."/>
            <person name="Wang A."/>
            <person name="Jiang F."/>
            <person name="Liu H."/>
            <person name="Zhao H."/>
            <person name="Xu D."/>
            <person name="Zhang Y."/>
        </authorList>
    </citation>
    <scope>NUCLEOTIDE SEQUENCE [LARGE SCALE GENOMIC DNA]</scope>
    <source>
        <strain evidence="2">cv. Punajuju</strain>
    </source>
</reference>
<evidence type="ECO:0000313" key="1">
    <source>
        <dbReference type="EMBL" id="KAI3788617.1"/>
    </source>
</evidence>
<name>A0ACB9GYS9_CICIN</name>
<proteinExistence type="predicted"/>